<keyword evidence="2" id="KW-0732">Signal</keyword>
<dbReference type="Pfam" id="PF03401">
    <property type="entry name" value="TctC"/>
    <property type="match status" value="1"/>
</dbReference>
<dbReference type="EMBL" id="JAGQDE010000013">
    <property type="protein sequence ID" value="MBQ0960231.1"/>
    <property type="molecule type" value="Genomic_DNA"/>
</dbReference>
<proteinExistence type="inferred from homology"/>
<feature type="signal peptide" evidence="2">
    <location>
        <begin position="1"/>
        <end position="24"/>
    </location>
</feature>
<dbReference type="Proteomes" id="UP000678374">
    <property type="component" value="Unassembled WGS sequence"/>
</dbReference>
<dbReference type="Gene3D" id="3.40.190.150">
    <property type="entry name" value="Bordetella uptake gene, domain 1"/>
    <property type="match status" value="1"/>
</dbReference>
<dbReference type="InterPro" id="IPR042100">
    <property type="entry name" value="Bug_dom1"/>
</dbReference>
<evidence type="ECO:0000313" key="3">
    <source>
        <dbReference type="EMBL" id="MBQ0960231.1"/>
    </source>
</evidence>
<organism evidence="3 4">
    <name type="scientific">Ideonella aquatica</name>
    <dbReference type="NCBI Taxonomy" id="2824119"/>
    <lineage>
        <taxon>Bacteria</taxon>
        <taxon>Pseudomonadati</taxon>
        <taxon>Pseudomonadota</taxon>
        <taxon>Betaproteobacteria</taxon>
        <taxon>Burkholderiales</taxon>
        <taxon>Sphaerotilaceae</taxon>
        <taxon>Ideonella</taxon>
    </lineage>
</organism>
<evidence type="ECO:0000256" key="2">
    <source>
        <dbReference type="SAM" id="SignalP"/>
    </source>
</evidence>
<evidence type="ECO:0000256" key="1">
    <source>
        <dbReference type="ARBA" id="ARBA00006987"/>
    </source>
</evidence>
<reference evidence="3" key="1">
    <citation type="submission" date="2021-04" db="EMBL/GenBank/DDBJ databases">
        <title>The genome sequence of Ideonella sp. 4Y11.</title>
        <authorList>
            <person name="Liu Y."/>
        </authorList>
    </citation>
    <scope>NUCLEOTIDE SEQUENCE</scope>
    <source>
        <strain evidence="3">4Y11</strain>
    </source>
</reference>
<dbReference type="InterPro" id="IPR005064">
    <property type="entry name" value="BUG"/>
</dbReference>
<gene>
    <name evidence="3" type="ORF">KAK06_14850</name>
</gene>
<comment type="similarity">
    <text evidence="1">Belongs to the UPF0065 (bug) family.</text>
</comment>
<dbReference type="AlphaFoldDB" id="A0A940YLM5"/>
<dbReference type="PANTHER" id="PTHR42928:SF3">
    <property type="entry name" value="UPF0065 PROTEIN YFLP"/>
    <property type="match status" value="1"/>
</dbReference>
<feature type="chain" id="PRO_5037045770" evidence="2">
    <location>
        <begin position="25"/>
        <end position="329"/>
    </location>
</feature>
<comment type="caution">
    <text evidence="3">The sequence shown here is derived from an EMBL/GenBank/DDBJ whole genome shotgun (WGS) entry which is preliminary data.</text>
</comment>
<sequence length="329" mass="34362">MHRRTATAWIAGLGLSGLTAPAQASWNPSERINYIIGVAPGGTVDLYARGIKDTLDSLKLTHGQSVLVENKVGAGGAIAMQFLKGQAGNAHYLGTFHTGAIAGAVSGLIKADPRDFLPVAMLVEETSLVAVRADSPLKDGLDLVAALKAEPAKLRIAVAPALGQNTHLALAKPLSVAGVAIGQLTIAPFRSSGESVTALIGGHVDVVSATAPVILPQVQAGKLRILASAAPEPGNGALAGVKTWRQLGVAADYVSYNGVTLPPGVNADQIRFWEEALRQVAHDKAWIAMVEKSGNKPIFRGYVDSHRYLQSEWTATTELVRQLNLGAGK</sequence>
<dbReference type="PANTHER" id="PTHR42928">
    <property type="entry name" value="TRICARBOXYLATE-BINDING PROTEIN"/>
    <property type="match status" value="1"/>
</dbReference>
<dbReference type="RefSeq" id="WP_210802910.1">
    <property type="nucleotide sequence ID" value="NZ_JAGQDE010000013.1"/>
</dbReference>
<dbReference type="PIRSF" id="PIRSF017082">
    <property type="entry name" value="YflP"/>
    <property type="match status" value="1"/>
</dbReference>
<evidence type="ECO:0000313" key="4">
    <source>
        <dbReference type="Proteomes" id="UP000678374"/>
    </source>
</evidence>
<keyword evidence="4" id="KW-1185">Reference proteome</keyword>
<accession>A0A940YLM5</accession>
<name>A0A940YLM5_9BURK</name>
<dbReference type="SUPFAM" id="SSF53850">
    <property type="entry name" value="Periplasmic binding protein-like II"/>
    <property type="match status" value="1"/>
</dbReference>
<dbReference type="Gene3D" id="3.40.190.10">
    <property type="entry name" value="Periplasmic binding protein-like II"/>
    <property type="match status" value="1"/>
</dbReference>
<dbReference type="CDD" id="cd07012">
    <property type="entry name" value="PBP2_Bug_TTT"/>
    <property type="match status" value="1"/>
</dbReference>
<protein>
    <submittedName>
        <fullName evidence="3">Tripartite tricarboxylate transporter substrate binding protein</fullName>
    </submittedName>
</protein>